<feature type="transmembrane region" description="Helical" evidence="1">
    <location>
        <begin position="48"/>
        <end position="67"/>
    </location>
</feature>
<gene>
    <name evidence="2" type="ORF">ERS852494_04325</name>
    <name evidence="3" type="ORF">ERS852558_03853</name>
</gene>
<organism evidence="3 5">
    <name type="scientific">Bacteroides caccae</name>
    <dbReference type="NCBI Taxonomy" id="47678"/>
    <lineage>
        <taxon>Bacteria</taxon>
        <taxon>Pseudomonadati</taxon>
        <taxon>Bacteroidota</taxon>
        <taxon>Bacteroidia</taxon>
        <taxon>Bacteroidales</taxon>
        <taxon>Bacteroidaceae</taxon>
        <taxon>Bacteroides</taxon>
    </lineage>
</organism>
<accession>A0A174X333</accession>
<dbReference type="Proteomes" id="UP000095725">
    <property type="component" value="Unassembled WGS sequence"/>
</dbReference>
<feature type="transmembrane region" description="Helical" evidence="1">
    <location>
        <begin position="74"/>
        <end position="91"/>
    </location>
</feature>
<keyword evidence="1" id="KW-0812">Transmembrane</keyword>
<evidence type="ECO:0008006" key="6">
    <source>
        <dbReference type="Google" id="ProtNLM"/>
    </source>
</evidence>
<dbReference type="EMBL" id="CZBL01000019">
    <property type="protein sequence ID" value="CUQ49699.1"/>
    <property type="molecule type" value="Genomic_DNA"/>
</dbReference>
<dbReference type="EMBL" id="CZAI01000017">
    <property type="protein sequence ID" value="CUQ21437.1"/>
    <property type="molecule type" value="Genomic_DNA"/>
</dbReference>
<evidence type="ECO:0000313" key="4">
    <source>
        <dbReference type="Proteomes" id="UP000095657"/>
    </source>
</evidence>
<evidence type="ECO:0000313" key="5">
    <source>
        <dbReference type="Proteomes" id="UP000095725"/>
    </source>
</evidence>
<evidence type="ECO:0000313" key="2">
    <source>
        <dbReference type="EMBL" id="CUQ21437.1"/>
    </source>
</evidence>
<dbReference type="STRING" id="47678.ERS852494_04325"/>
<reference evidence="4 5" key="1">
    <citation type="submission" date="2015-09" db="EMBL/GenBank/DDBJ databases">
        <authorList>
            <consortium name="Pathogen Informatics"/>
        </authorList>
    </citation>
    <scope>NUCLEOTIDE SEQUENCE [LARGE SCALE GENOMIC DNA]</scope>
    <source>
        <strain evidence="2 4">2789STDY5834880</strain>
        <strain evidence="3 5">2789STDY5834946</strain>
    </source>
</reference>
<keyword evidence="1" id="KW-0472">Membrane</keyword>
<sequence>MVLSLCAIILLFSLLALLVVPARFYKKNSLLMQKFCLRMIFVEKFRKLYTLGLLMALIMAHYGAHVIMPNEPGVLISSVLCLIFFNFRWTERILKLVQNDTKIYSAMGLLCLVLLYTPHLFSFSFFVGFILLAATFYPSKAIMKRIEDDAFVEGLLKHRETIVKHYF</sequence>
<proteinExistence type="predicted"/>
<protein>
    <recommendedName>
        <fullName evidence="6">Transmembrane protein</fullName>
    </recommendedName>
</protein>
<evidence type="ECO:0000256" key="1">
    <source>
        <dbReference type="SAM" id="Phobius"/>
    </source>
</evidence>
<dbReference type="Proteomes" id="UP000095657">
    <property type="component" value="Unassembled WGS sequence"/>
</dbReference>
<feature type="transmembrane region" description="Helical" evidence="1">
    <location>
        <begin position="103"/>
        <end position="136"/>
    </location>
</feature>
<name>A0A174X333_9BACE</name>
<dbReference type="AlphaFoldDB" id="A0A174X333"/>
<keyword evidence="1" id="KW-1133">Transmembrane helix</keyword>
<evidence type="ECO:0000313" key="3">
    <source>
        <dbReference type="EMBL" id="CUQ49699.1"/>
    </source>
</evidence>